<dbReference type="GO" id="GO:0051536">
    <property type="term" value="F:iron-sulfur cluster binding"/>
    <property type="evidence" value="ECO:0007669"/>
    <property type="project" value="InterPro"/>
</dbReference>
<dbReference type="SUPFAM" id="SSF117916">
    <property type="entry name" value="Fe-S cluster assembly (FSCA) domain-like"/>
    <property type="match status" value="1"/>
</dbReference>
<feature type="domain" description="NIF system FeS cluster assembly NifU C-terminal" evidence="2">
    <location>
        <begin position="5"/>
        <end position="78"/>
    </location>
</feature>
<evidence type="ECO:0000259" key="2">
    <source>
        <dbReference type="Pfam" id="PF01106"/>
    </source>
</evidence>
<dbReference type="EMBL" id="CANL01000001">
    <property type="protein sequence ID" value="CCM61830.1"/>
    <property type="molecule type" value="Genomic_DNA"/>
</dbReference>
<comment type="caution">
    <text evidence="3">The sequence shown here is derived from an EMBL/GenBank/DDBJ whole genome shotgun (WGS) entry which is preliminary data.</text>
</comment>
<comment type="function">
    <text evidence="1">May be involved in the formation or repair of [Fe-S] clusters present in iron-sulfur proteins.</text>
</comment>
<dbReference type="Pfam" id="PF01106">
    <property type="entry name" value="NifU"/>
    <property type="match status" value="1"/>
</dbReference>
<dbReference type="Gene3D" id="3.30.300.130">
    <property type="entry name" value="Fe-S cluster assembly (FSCA)"/>
    <property type="match status" value="1"/>
</dbReference>
<keyword evidence="4" id="KW-1185">Reference proteome</keyword>
<dbReference type="InterPro" id="IPR034904">
    <property type="entry name" value="FSCA_dom_sf"/>
</dbReference>
<protein>
    <recommendedName>
        <fullName evidence="2">NIF system FeS cluster assembly NifU C-terminal domain-containing protein</fullName>
    </recommendedName>
</protein>
<dbReference type="GO" id="GO:0016226">
    <property type="term" value="P:iron-sulfur cluster assembly"/>
    <property type="evidence" value="ECO:0007669"/>
    <property type="project" value="InterPro"/>
</dbReference>
<accession>R4YVQ1</accession>
<dbReference type="RefSeq" id="WP_012222653.1">
    <property type="nucleotide sequence ID" value="NZ_HG422565.1"/>
</dbReference>
<evidence type="ECO:0000313" key="4">
    <source>
        <dbReference type="Proteomes" id="UP000018291"/>
    </source>
</evidence>
<proteinExistence type="predicted"/>
<dbReference type="STRING" id="1229780.BN381_10061"/>
<dbReference type="HOGENOM" id="CLU_060555_4_2_11"/>
<dbReference type="GO" id="GO:0005506">
    <property type="term" value="F:iron ion binding"/>
    <property type="evidence" value="ECO:0007669"/>
    <property type="project" value="InterPro"/>
</dbReference>
<name>R4YVQ1_9ACTN</name>
<evidence type="ECO:0000256" key="1">
    <source>
        <dbReference type="ARBA" id="ARBA00049958"/>
    </source>
</evidence>
<sequence>MREAVDRVLVDLRPLVQADGADLRLFDLDEATGVVRLSLVGSCAACPGHSSSGSASGAPSAGVARILADRVPAVRSVEWVPACDETTQEMCGTAVTL</sequence>
<reference evidence="3 4" key="1">
    <citation type="journal article" date="2013" name="ISME J.">
        <title>Metabolic model for the filamentous 'Candidatus Microthrix parvicella' based on genomic and metagenomic analyses.</title>
        <authorList>
            <person name="Jon McIlroy S."/>
            <person name="Kristiansen R."/>
            <person name="Albertsen M."/>
            <person name="Michael Karst S."/>
            <person name="Rossetti S."/>
            <person name="Lund Nielsen J."/>
            <person name="Tandoi V."/>
            <person name="James Seviour R."/>
            <person name="Nielsen P.H."/>
        </authorList>
    </citation>
    <scope>NUCLEOTIDE SEQUENCE [LARGE SCALE GENOMIC DNA]</scope>
    <source>
        <strain evidence="3 4">RN1</strain>
    </source>
</reference>
<dbReference type="eggNOG" id="COG0694">
    <property type="taxonomic scope" value="Bacteria"/>
</dbReference>
<organism evidence="3 4">
    <name type="scientific">Candidatus Neomicrothrix parvicella RN1</name>
    <dbReference type="NCBI Taxonomy" id="1229780"/>
    <lineage>
        <taxon>Bacteria</taxon>
        <taxon>Bacillati</taxon>
        <taxon>Actinomycetota</taxon>
        <taxon>Acidimicrobiia</taxon>
        <taxon>Acidimicrobiales</taxon>
        <taxon>Microthrixaceae</taxon>
        <taxon>Candidatus Neomicrothrix</taxon>
    </lineage>
</organism>
<dbReference type="Proteomes" id="UP000018291">
    <property type="component" value="Unassembled WGS sequence"/>
</dbReference>
<dbReference type="InterPro" id="IPR001075">
    <property type="entry name" value="NIF_FeS_clus_asmbl_NifU_C"/>
</dbReference>
<evidence type="ECO:0000313" key="3">
    <source>
        <dbReference type="EMBL" id="CCM61830.1"/>
    </source>
</evidence>
<gene>
    <name evidence="3" type="ORF">BN381_10061</name>
</gene>
<dbReference type="AlphaFoldDB" id="R4YVQ1"/>